<name>A0A3R8QTB6_9MICO</name>
<dbReference type="RefSeq" id="WP_126988446.1">
    <property type="nucleotide sequence ID" value="NZ_ML133860.1"/>
</dbReference>
<sequence>MTSPRRPTALLLVAAASILLAGCQGGFPADPQGTLDRAREGVLRVGVSENPPWTDVAPDGTVGGSEAELLTDYAQTIDAEVEWVPAGESTLAAMMREGQLDVVVGGLASDVPWTSEIATTRPYTTTTGPDGAEVKIVVGVQPGENALMTDIERFLAERGGEL</sequence>
<keyword evidence="1" id="KW-0732">Signal</keyword>
<dbReference type="AlphaFoldDB" id="A0A3R8QTB6"/>
<feature type="domain" description="Solute-binding protein family 3/N-terminal" evidence="2">
    <location>
        <begin position="43"/>
        <end position="156"/>
    </location>
</feature>
<dbReference type="Proteomes" id="UP000274327">
    <property type="component" value="Unassembled WGS sequence"/>
</dbReference>
<evidence type="ECO:0000256" key="1">
    <source>
        <dbReference type="SAM" id="SignalP"/>
    </source>
</evidence>
<dbReference type="Pfam" id="PF00497">
    <property type="entry name" value="SBP_bac_3"/>
    <property type="match status" value="1"/>
</dbReference>
<feature type="chain" id="PRO_5039025819" evidence="1">
    <location>
        <begin position="22"/>
        <end position="162"/>
    </location>
</feature>
<gene>
    <name evidence="3" type="ORF">DS079_13860</name>
</gene>
<dbReference type="GeneID" id="78122102"/>
<dbReference type="EMBL" id="QOCI01000013">
    <property type="protein sequence ID" value="RRR17444.1"/>
    <property type="molecule type" value="Genomic_DNA"/>
</dbReference>
<evidence type="ECO:0000313" key="3">
    <source>
        <dbReference type="EMBL" id="RRR17444.1"/>
    </source>
</evidence>
<organism evidence="3 4">
    <name type="scientific">Brachybacterium paraconglomeratum</name>
    <dbReference type="NCBI Taxonomy" id="173362"/>
    <lineage>
        <taxon>Bacteria</taxon>
        <taxon>Bacillati</taxon>
        <taxon>Actinomycetota</taxon>
        <taxon>Actinomycetes</taxon>
        <taxon>Micrococcales</taxon>
        <taxon>Dermabacteraceae</taxon>
        <taxon>Brachybacterium</taxon>
    </lineage>
</organism>
<dbReference type="Gene3D" id="3.40.190.10">
    <property type="entry name" value="Periplasmic binding protein-like II"/>
    <property type="match status" value="1"/>
</dbReference>
<reference evidence="3 4" key="1">
    <citation type="submission" date="2018-07" db="EMBL/GenBank/DDBJ databases">
        <title>Brachybacteriurn paraconglorneratum KCTC 9916.</title>
        <authorList>
            <person name="Li Y."/>
        </authorList>
    </citation>
    <scope>NUCLEOTIDE SEQUENCE [LARGE SCALE GENOMIC DNA]</scope>
    <source>
        <strain evidence="3 4">KCTC 9916</strain>
    </source>
</reference>
<keyword evidence="4" id="KW-1185">Reference proteome</keyword>
<evidence type="ECO:0000259" key="2">
    <source>
        <dbReference type="Pfam" id="PF00497"/>
    </source>
</evidence>
<protein>
    <submittedName>
        <fullName evidence="3">ABC transporter substrate-binding protein</fullName>
    </submittedName>
</protein>
<dbReference type="InterPro" id="IPR001638">
    <property type="entry name" value="Solute-binding_3/MltF_N"/>
</dbReference>
<feature type="signal peptide" evidence="1">
    <location>
        <begin position="1"/>
        <end position="21"/>
    </location>
</feature>
<proteinExistence type="predicted"/>
<dbReference type="SUPFAM" id="SSF53850">
    <property type="entry name" value="Periplasmic binding protein-like II"/>
    <property type="match status" value="1"/>
</dbReference>
<accession>A0A3R8QTB6</accession>
<dbReference type="PROSITE" id="PS51257">
    <property type="entry name" value="PROKAR_LIPOPROTEIN"/>
    <property type="match status" value="1"/>
</dbReference>
<evidence type="ECO:0000313" key="4">
    <source>
        <dbReference type="Proteomes" id="UP000274327"/>
    </source>
</evidence>
<comment type="caution">
    <text evidence="3">The sequence shown here is derived from an EMBL/GenBank/DDBJ whole genome shotgun (WGS) entry which is preliminary data.</text>
</comment>